<reference evidence="3 4" key="1">
    <citation type="submission" date="2024-09" db="EMBL/GenBank/DDBJ databases">
        <title>Floridaenema gen nov. (Aerosakkonemataceae, Aerosakkonematales ord. nov., Cyanobacteria) from benthic tropical and subtropical fresh waters, with the description of four new species.</title>
        <authorList>
            <person name="Moretto J.A."/>
            <person name="Berthold D.E."/>
            <person name="Lefler F.W."/>
            <person name="Huang I.-S."/>
            <person name="Laughinghouse H. IV."/>
        </authorList>
    </citation>
    <scope>NUCLEOTIDE SEQUENCE [LARGE SCALE GENOMIC DNA]</scope>
    <source>
        <strain evidence="3 4">BLCC-F167</strain>
    </source>
</reference>
<feature type="domain" description="NB-ARC" evidence="2">
    <location>
        <begin position="146"/>
        <end position="251"/>
    </location>
</feature>
<dbReference type="RefSeq" id="WP_413280518.1">
    <property type="nucleotide sequence ID" value="NZ_JBHFNT010000241.1"/>
</dbReference>
<proteinExistence type="predicted"/>
<dbReference type="Proteomes" id="UP001576780">
    <property type="component" value="Unassembled WGS sequence"/>
</dbReference>
<evidence type="ECO:0000313" key="3">
    <source>
        <dbReference type="EMBL" id="MFB2838195.1"/>
    </source>
</evidence>
<dbReference type="PRINTS" id="PR00364">
    <property type="entry name" value="DISEASERSIST"/>
</dbReference>
<comment type="caution">
    <text evidence="3">The sequence shown here is derived from an EMBL/GenBank/DDBJ whole genome shotgun (WGS) entry which is preliminary data.</text>
</comment>
<dbReference type="Gene3D" id="3.40.50.300">
    <property type="entry name" value="P-loop containing nucleotide triphosphate hydrolases"/>
    <property type="match status" value="1"/>
</dbReference>
<dbReference type="SUPFAM" id="SSF52540">
    <property type="entry name" value="P-loop containing nucleoside triphosphate hydrolases"/>
    <property type="match status" value="1"/>
</dbReference>
<evidence type="ECO:0000313" key="4">
    <source>
        <dbReference type="Proteomes" id="UP001576780"/>
    </source>
</evidence>
<dbReference type="InterPro" id="IPR002182">
    <property type="entry name" value="NB-ARC"/>
</dbReference>
<dbReference type="Pfam" id="PF00931">
    <property type="entry name" value="NB-ARC"/>
    <property type="match status" value="1"/>
</dbReference>
<protein>
    <submittedName>
        <fullName evidence="3">NB-ARC domain-containing protein</fullName>
    </submittedName>
</protein>
<dbReference type="PANTHER" id="PTHR47691:SF3">
    <property type="entry name" value="HTH-TYPE TRANSCRIPTIONAL REGULATOR RV0890C-RELATED"/>
    <property type="match status" value="1"/>
</dbReference>
<name>A0ABV4WSV5_9CYAN</name>
<feature type="compositionally biased region" description="Polar residues" evidence="1">
    <location>
        <begin position="478"/>
        <end position="488"/>
    </location>
</feature>
<keyword evidence="4" id="KW-1185">Reference proteome</keyword>
<evidence type="ECO:0000256" key="1">
    <source>
        <dbReference type="SAM" id="MobiDB-lite"/>
    </source>
</evidence>
<evidence type="ECO:0000259" key="2">
    <source>
        <dbReference type="Pfam" id="PF00931"/>
    </source>
</evidence>
<dbReference type="InterPro" id="IPR027417">
    <property type="entry name" value="P-loop_NTPase"/>
</dbReference>
<gene>
    <name evidence="3" type="ORF">ACE1CA_27165</name>
</gene>
<feature type="region of interest" description="Disordered" evidence="1">
    <location>
        <begin position="466"/>
        <end position="488"/>
    </location>
</feature>
<dbReference type="PANTHER" id="PTHR47691">
    <property type="entry name" value="REGULATOR-RELATED"/>
    <property type="match status" value="1"/>
</dbReference>
<accession>A0ABV4WSV5</accession>
<dbReference type="EMBL" id="JBHFNT010000241">
    <property type="protein sequence ID" value="MFB2838195.1"/>
    <property type="molecule type" value="Genomic_DNA"/>
</dbReference>
<organism evidence="3 4">
    <name type="scientific">Floridaenema evergladense BLCC-F167</name>
    <dbReference type="NCBI Taxonomy" id="3153639"/>
    <lineage>
        <taxon>Bacteria</taxon>
        <taxon>Bacillati</taxon>
        <taxon>Cyanobacteriota</taxon>
        <taxon>Cyanophyceae</taxon>
        <taxon>Oscillatoriophycideae</taxon>
        <taxon>Aerosakkonematales</taxon>
        <taxon>Aerosakkonemataceae</taxon>
        <taxon>Floridanema</taxon>
        <taxon>Floridanema evergladense</taxon>
    </lineage>
</organism>
<sequence>MQSGEFVEAAHTWKLEKLYVDLASAKNKGLTPVEKKILRGLLCGYSPGEIADIIYSSTNSSSVRVYLSNGLYKYIEVMLYSQTNQQVKINHWSRVTKLLEEAGYKLDSALPPQVAPSLIEKNHQPEIKQNFDWGEAVDTSIFYGREKELVQLENWIIKERCRLVSLLGMGGIGKTTLSVKLAQLIQHDFQFLIWRSLHHTPQLSELLANLLQFLAQAQSSEFTLSETSPQRTSQLLDFFRKSRCLLVLDNVDTLLQTQTYTGDFRPEYEEYREFFQRIGEVLHQSCLVLTSREKLKEIATIEGVNLPVRSLQLKGLNEIDCQEIIKAKGVTCSEYEWRLLVNRYSGNPLALKIVLTTILELFDGKVSQFLKHNLLVFGGVRELIEEQLNRISTSEKQLLYWLAVKQDILLLETTEETPPGMSKGELWENLESLVRRSLISKHTTIFKLLPIFKEYLNRELGKQDNLQTEVVPNPNPGKLSSSPKVNET</sequence>